<dbReference type="EMBL" id="CAACVJ010000685">
    <property type="protein sequence ID" value="VEP18413.1"/>
    <property type="molecule type" value="Genomic_DNA"/>
</dbReference>
<proteinExistence type="predicted"/>
<dbReference type="Proteomes" id="UP000320055">
    <property type="component" value="Unassembled WGS sequence"/>
</dbReference>
<evidence type="ECO:0000313" key="4">
    <source>
        <dbReference type="Proteomes" id="UP000320055"/>
    </source>
</evidence>
<evidence type="ECO:0000256" key="2">
    <source>
        <dbReference type="SAM" id="SignalP"/>
    </source>
</evidence>
<organism evidence="3 4">
    <name type="scientific">Hyella patelloides LEGE 07179</name>
    <dbReference type="NCBI Taxonomy" id="945734"/>
    <lineage>
        <taxon>Bacteria</taxon>
        <taxon>Bacillati</taxon>
        <taxon>Cyanobacteriota</taxon>
        <taxon>Cyanophyceae</taxon>
        <taxon>Pleurocapsales</taxon>
        <taxon>Hyellaceae</taxon>
        <taxon>Hyella</taxon>
    </lineage>
</organism>
<dbReference type="OrthoDB" id="582235at2"/>
<feature type="region of interest" description="Disordered" evidence="1">
    <location>
        <begin position="101"/>
        <end position="193"/>
    </location>
</feature>
<accession>A0A563W4F8</accession>
<keyword evidence="4" id="KW-1185">Reference proteome</keyword>
<evidence type="ECO:0000256" key="1">
    <source>
        <dbReference type="SAM" id="MobiDB-lite"/>
    </source>
</evidence>
<gene>
    <name evidence="3" type="ORF">H1P_780022</name>
</gene>
<feature type="chain" id="PRO_5022159900" description="DUF4476 domain-containing protein" evidence="2">
    <location>
        <begin position="23"/>
        <end position="319"/>
    </location>
</feature>
<feature type="compositionally biased region" description="Polar residues" evidence="1">
    <location>
        <begin position="147"/>
        <end position="156"/>
    </location>
</feature>
<name>A0A563W4F8_9CYAN</name>
<feature type="signal peptide" evidence="2">
    <location>
        <begin position="1"/>
        <end position="22"/>
    </location>
</feature>
<evidence type="ECO:0008006" key="5">
    <source>
        <dbReference type="Google" id="ProtNLM"/>
    </source>
</evidence>
<feature type="compositionally biased region" description="Polar residues" evidence="1">
    <location>
        <begin position="167"/>
        <end position="176"/>
    </location>
</feature>
<dbReference type="AlphaFoldDB" id="A0A563W4F8"/>
<sequence length="319" mass="34180">MKKLVKVSAVLGIILGTQSAIATPFQAEVSQTEASEQTPNQMIELLQDWGFETVECQGDVVNMKHDVTGEIGCAVPDGEIQAGNFIYNSAENTISPMTAEQSNQLEAEATPQNPPIDNAGAAETEEQSATPQNPPIDNAGAAETEEQSATPQTSPIDNAGAAETEEQSATPQTSPIDNAGAAETEEQNATPQTPLIDNSVAAETEEQSAKAQEFVFGFDNAYDYSACLDVILLAYEGRQSALERVSKNQCARNVLSTFGTNLSKDAAFQLVKSANAHATEVLRNPLYPVFGIRRRVAINFGYVYDLDENNSDILELINS</sequence>
<dbReference type="RefSeq" id="WP_144867749.1">
    <property type="nucleotide sequence ID" value="NZ_LR213836.1"/>
</dbReference>
<keyword evidence="2" id="KW-0732">Signal</keyword>
<protein>
    <recommendedName>
        <fullName evidence="5">DUF4476 domain-containing protein</fullName>
    </recommendedName>
</protein>
<evidence type="ECO:0000313" key="3">
    <source>
        <dbReference type="EMBL" id="VEP18413.1"/>
    </source>
</evidence>
<reference evidence="3 4" key="1">
    <citation type="submission" date="2019-01" db="EMBL/GenBank/DDBJ databases">
        <authorList>
            <person name="Brito A."/>
        </authorList>
    </citation>
    <scope>NUCLEOTIDE SEQUENCE [LARGE SCALE GENOMIC DNA]</scope>
    <source>
        <strain evidence="3">1</strain>
    </source>
</reference>